<feature type="non-terminal residue" evidence="3">
    <location>
        <position position="55"/>
    </location>
</feature>
<dbReference type="InterPro" id="IPR010285">
    <property type="entry name" value="DNA_helicase_pif1-like_DEAD"/>
</dbReference>
<sequence length="55" mass="6299">DEIVMQHRYAAEAVDHMCHDICNNDRPFGRITVVFGGNFKQMLPVLPKGSREEII</sequence>
<feature type="domain" description="DNA helicase Pif1-like DEAD-box helicase" evidence="2">
    <location>
        <begin position="1"/>
        <end position="55"/>
    </location>
</feature>
<keyword evidence="4" id="KW-1185">Reference proteome</keyword>
<dbReference type="Proteomes" id="UP000308197">
    <property type="component" value="Unassembled WGS sequence"/>
</dbReference>
<keyword evidence="1" id="KW-0227">DNA damage</keyword>
<name>A0A5C3P642_9APHY</name>
<dbReference type="PANTHER" id="PTHR10492:SF90">
    <property type="entry name" value="ATP-DEPENDENT DNA HELICASE"/>
    <property type="match status" value="1"/>
</dbReference>
<gene>
    <name evidence="3" type="ORF">K466DRAFT_460375</name>
</gene>
<evidence type="ECO:0000313" key="3">
    <source>
        <dbReference type="EMBL" id="TFK81273.1"/>
    </source>
</evidence>
<comment type="catalytic activity">
    <reaction evidence="1">
        <text>ATP + H2O = ADP + phosphate + H(+)</text>
        <dbReference type="Rhea" id="RHEA:13065"/>
        <dbReference type="ChEBI" id="CHEBI:15377"/>
        <dbReference type="ChEBI" id="CHEBI:15378"/>
        <dbReference type="ChEBI" id="CHEBI:30616"/>
        <dbReference type="ChEBI" id="CHEBI:43474"/>
        <dbReference type="ChEBI" id="CHEBI:456216"/>
        <dbReference type="EC" id="5.6.2.3"/>
    </reaction>
</comment>
<dbReference type="GO" id="GO:0000723">
    <property type="term" value="P:telomere maintenance"/>
    <property type="evidence" value="ECO:0007669"/>
    <property type="project" value="InterPro"/>
</dbReference>
<dbReference type="EMBL" id="ML211627">
    <property type="protein sequence ID" value="TFK81273.1"/>
    <property type="molecule type" value="Genomic_DNA"/>
</dbReference>
<evidence type="ECO:0000313" key="4">
    <source>
        <dbReference type="Proteomes" id="UP000308197"/>
    </source>
</evidence>
<keyword evidence="1" id="KW-0233">DNA recombination</keyword>
<keyword evidence="1" id="KW-0067">ATP-binding</keyword>
<dbReference type="GO" id="GO:0006310">
    <property type="term" value="P:DNA recombination"/>
    <property type="evidence" value="ECO:0007669"/>
    <property type="project" value="UniProtKB-KW"/>
</dbReference>
<accession>A0A5C3P642</accession>
<proteinExistence type="inferred from homology"/>
<comment type="cofactor">
    <cofactor evidence="1">
        <name>Mg(2+)</name>
        <dbReference type="ChEBI" id="CHEBI:18420"/>
    </cofactor>
</comment>
<comment type="similarity">
    <text evidence="1">Belongs to the helicase family.</text>
</comment>
<dbReference type="STRING" id="1314778.A0A5C3P642"/>
<evidence type="ECO:0000259" key="2">
    <source>
        <dbReference type="Pfam" id="PF05970"/>
    </source>
</evidence>
<organism evidence="3 4">
    <name type="scientific">Polyporus arcularius HHB13444</name>
    <dbReference type="NCBI Taxonomy" id="1314778"/>
    <lineage>
        <taxon>Eukaryota</taxon>
        <taxon>Fungi</taxon>
        <taxon>Dikarya</taxon>
        <taxon>Basidiomycota</taxon>
        <taxon>Agaricomycotina</taxon>
        <taxon>Agaricomycetes</taxon>
        <taxon>Polyporales</taxon>
        <taxon>Polyporaceae</taxon>
        <taxon>Polyporus</taxon>
    </lineage>
</organism>
<dbReference type="GO" id="GO:0006281">
    <property type="term" value="P:DNA repair"/>
    <property type="evidence" value="ECO:0007669"/>
    <property type="project" value="UniProtKB-KW"/>
</dbReference>
<keyword evidence="1" id="KW-0234">DNA repair</keyword>
<keyword evidence="1" id="KW-0547">Nucleotide-binding</keyword>
<dbReference type="InParanoid" id="A0A5C3P642"/>
<dbReference type="AlphaFoldDB" id="A0A5C3P642"/>
<dbReference type="GO" id="GO:0005524">
    <property type="term" value="F:ATP binding"/>
    <property type="evidence" value="ECO:0007669"/>
    <property type="project" value="UniProtKB-KW"/>
</dbReference>
<dbReference type="GO" id="GO:0016887">
    <property type="term" value="F:ATP hydrolysis activity"/>
    <property type="evidence" value="ECO:0007669"/>
    <property type="project" value="RHEA"/>
</dbReference>
<dbReference type="EC" id="5.6.2.3" evidence="1"/>
<feature type="non-terminal residue" evidence="3">
    <location>
        <position position="1"/>
    </location>
</feature>
<dbReference type="Pfam" id="PF05970">
    <property type="entry name" value="PIF1"/>
    <property type="match status" value="1"/>
</dbReference>
<protein>
    <recommendedName>
        <fullName evidence="1">ATP-dependent DNA helicase</fullName>
        <ecNumber evidence="1">5.6.2.3</ecNumber>
    </recommendedName>
</protein>
<dbReference type="GO" id="GO:0043139">
    <property type="term" value="F:5'-3' DNA helicase activity"/>
    <property type="evidence" value="ECO:0007669"/>
    <property type="project" value="UniProtKB-EC"/>
</dbReference>
<keyword evidence="1" id="KW-0347">Helicase</keyword>
<keyword evidence="1" id="KW-0378">Hydrolase</keyword>
<dbReference type="PANTHER" id="PTHR10492">
    <property type="match status" value="1"/>
</dbReference>
<evidence type="ECO:0000256" key="1">
    <source>
        <dbReference type="RuleBase" id="RU363044"/>
    </source>
</evidence>
<reference evidence="3 4" key="1">
    <citation type="journal article" date="2019" name="Nat. Ecol. Evol.">
        <title>Megaphylogeny resolves global patterns of mushroom evolution.</title>
        <authorList>
            <person name="Varga T."/>
            <person name="Krizsan K."/>
            <person name="Foldi C."/>
            <person name="Dima B."/>
            <person name="Sanchez-Garcia M."/>
            <person name="Sanchez-Ramirez S."/>
            <person name="Szollosi G.J."/>
            <person name="Szarkandi J.G."/>
            <person name="Papp V."/>
            <person name="Albert L."/>
            <person name="Andreopoulos W."/>
            <person name="Angelini C."/>
            <person name="Antonin V."/>
            <person name="Barry K.W."/>
            <person name="Bougher N.L."/>
            <person name="Buchanan P."/>
            <person name="Buyck B."/>
            <person name="Bense V."/>
            <person name="Catcheside P."/>
            <person name="Chovatia M."/>
            <person name="Cooper J."/>
            <person name="Damon W."/>
            <person name="Desjardin D."/>
            <person name="Finy P."/>
            <person name="Geml J."/>
            <person name="Haridas S."/>
            <person name="Hughes K."/>
            <person name="Justo A."/>
            <person name="Karasinski D."/>
            <person name="Kautmanova I."/>
            <person name="Kiss B."/>
            <person name="Kocsube S."/>
            <person name="Kotiranta H."/>
            <person name="LaButti K.M."/>
            <person name="Lechner B.E."/>
            <person name="Liimatainen K."/>
            <person name="Lipzen A."/>
            <person name="Lukacs Z."/>
            <person name="Mihaltcheva S."/>
            <person name="Morgado L.N."/>
            <person name="Niskanen T."/>
            <person name="Noordeloos M.E."/>
            <person name="Ohm R.A."/>
            <person name="Ortiz-Santana B."/>
            <person name="Ovrebo C."/>
            <person name="Racz N."/>
            <person name="Riley R."/>
            <person name="Savchenko A."/>
            <person name="Shiryaev A."/>
            <person name="Soop K."/>
            <person name="Spirin V."/>
            <person name="Szebenyi C."/>
            <person name="Tomsovsky M."/>
            <person name="Tulloss R.E."/>
            <person name="Uehling J."/>
            <person name="Grigoriev I.V."/>
            <person name="Vagvolgyi C."/>
            <person name="Papp T."/>
            <person name="Martin F.M."/>
            <person name="Miettinen O."/>
            <person name="Hibbett D.S."/>
            <person name="Nagy L.G."/>
        </authorList>
    </citation>
    <scope>NUCLEOTIDE SEQUENCE [LARGE SCALE GENOMIC DNA]</scope>
    <source>
        <strain evidence="3 4">HHB13444</strain>
    </source>
</reference>